<evidence type="ECO:0000313" key="4">
    <source>
        <dbReference type="Proteomes" id="UP000475214"/>
    </source>
</evidence>
<dbReference type="EMBL" id="JAAGOA010000016">
    <property type="protein sequence ID" value="NEE02659.1"/>
    <property type="molecule type" value="Genomic_DNA"/>
</dbReference>
<name>A0A6L9SCC3_9ACTN</name>
<evidence type="ECO:0000256" key="2">
    <source>
        <dbReference type="SAM" id="SignalP"/>
    </source>
</evidence>
<feature type="region of interest" description="Disordered" evidence="1">
    <location>
        <begin position="64"/>
        <end position="86"/>
    </location>
</feature>
<accession>A0A6L9SCC3</accession>
<comment type="caution">
    <text evidence="3">The sequence shown here is derived from an EMBL/GenBank/DDBJ whole genome shotgun (WGS) entry which is preliminary data.</text>
</comment>
<dbReference type="AlphaFoldDB" id="A0A6L9SCC3"/>
<evidence type="ECO:0000313" key="3">
    <source>
        <dbReference type="EMBL" id="NEE02659.1"/>
    </source>
</evidence>
<keyword evidence="2" id="KW-0732">Signal</keyword>
<feature type="signal peptide" evidence="2">
    <location>
        <begin position="1"/>
        <end position="31"/>
    </location>
</feature>
<dbReference type="Proteomes" id="UP000475214">
    <property type="component" value="Unassembled WGS sequence"/>
</dbReference>
<feature type="chain" id="PRO_5027067966" evidence="2">
    <location>
        <begin position="32"/>
        <end position="222"/>
    </location>
</feature>
<keyword evidence="4" id="KW-1185">Reference proteome</keyword>
<sequence>MPHLVRSSARAAGTLVLVLGAAMLTSMPAEAGGPTSVLISSPSTQTTASLYANSTQYEQLLDALGGTTPDADPQASEMADAPVGPGSDQINVTWLVHDVSVWRVDRIVLVDSGDIWIHTEESLSERLDVTGTDGVWHRSTDPDALRALLDELGIPTSTHDTGLPPRPDPLTDAADERNDARVASFTSENTSPLVWVLPSAAAGVALGVVIDRRLRGRHLRSP</sequence>
<proteinExistence type="predicted"/>
<organism evidence="3 4">
    <name type="scientific">Phytoactinopolyspora halotolerans</name>
    <dbReference type="NCBI Taxonomy" id="1981512"/>
    <lineage>
        <taxon>Bacteria</taxon>
        <taxon>Bacillati</taxon>
        <taxon>Actinomycetota</taxon>
        <taxon>Actinomycetes</taxon>
        <taxon>Jiangellales</taxon>
        <taxon>Jiangellaceae</taxon>
        <taxon>Phytoactinopolyspora</taxon>
    </lineage>
</organism>
<reference evidence="3 4" key="1">
    <citation type="submission" date="2020-02" db="EMBL/GenBank/DDBJ databases">
        <authorList>
            <person name="Li X.-J."/>
            <person name="Han X.-M."/>
        </authorList>
    </citation>
    <scope>NUCLEOTIDE SEQUENCE [LARGE SCALE GENOMIC DNA]</scope>
    <source>
        <strain evidence="3 4">CCTCC AB 2017055</strain>
    </source>
</reference>
<dbReference type="RefSeq" id="WP_163741437.1">
    <property type="nucleotide sequence ID" value="NZ_JAAGOA010000016.1"/>
</dbReference>
<evidence type="ECO:0000256" key="1">
    <source>
        <dbReference type="SAM" id="MobiDB-lite"/>
    </source>
</evidence>
<protein>
    <submittedName>
        <fullName evidence="3">Uncharacterized protein</fullName>
    </submittedName>
</protein>
<gene>
    <name evidence="3" type="ORF">G1H10_21055</name>
</gene>